<dbReference type="InterPro" id="IPR011333">
    <property type="entry name" value="SKP1/BTB/POZ_sf"/>
</dbReference>
<evidence type="ECO:0000259" key="8">
    <source>
        <dbReference type="PROSITE" id="PS50097"/>
    </source>
</evidence>
<sequence>MLSPINKFSTFLKEASLFFDDGNVVLAAATTGSENGLLFCVHKSVLSMLSPIFADMFMLCTSTDPEDFYEGIPAVRMYDEPDDVRDLLNVYYHASITALTRYNPETPRKIQGPLRLAKKYQIASLYGQLVRHFQADWPQTLPEWDRLESEIKAQHQLCMDVEDPDDAPYADVVYPEPGSAIRLAREFNLDKVLPAAFYHMSRLDITCDRAKLHLEEVAARIDEVHESEGRTGDWSFLTKDDLQCLLLGRERIYQHMQMESGRFDFPPDHPNCNPSCNRRSVHTKFSMLLRSTDALDDLKALVVDGDYITEGVCAGCRSRANATALDVRMNIWEKLPEYFNLPLPSNMYDEETEVRDLDPSNVPDLPVLVALSHNDPFLTAESFNVDDFLLSCSHTSLPDIHSELKGYSLSLQEELAHRINDDYETFISLSCR</sequence>
<dbReference type="OrthoDB" id="332281at2759"/>
<dbReference type="RefSeq" id="XP_007774946.1">
    <property type="nucleotide sequence ID" value="XM_007776756.1"/>
</dbReference>
<evidence type="ECO:0000313" key="9">
    <source>
        <dbReference type="EMBL" id="EIW74887.1"/>
    </source>
</evidence>
<dbReference type="InterPro" id="IPR024602">
    <property type="entry name" value="COG_su2_N"/>
</dbReference>
<evidence type="ECO:0000256" key="3">
    <source>
        <dbReference type="ARBA" id="ARBA00022448"/>
    </source>
</evidence>
<keyword evidence="3" id="KW-0813">Transport</keyword>
<keyword evidence="4" id="KW-0653">Protein transport</keyword>
<dbReference type="Proteomes" id="UP000053558">
    <property type="component" value="Unassembled WGS sequence"/>
</dbReference>
<evidence type="ECO:0000256" key="1">
    <source>
        <dbReference type="ARBA" id="ARBA00004395"/>
    </source>
</evidence>
<keyword evidence="6" id="KW-0472">Membrane</keyword>
<keyword evidence="10" id="KW-1185">Reference proteome</keyword>
<evidence type="ECO:0000313" key="10">
    <source>
        <dbReference type="Proteomes" id="UP000053558"/>
    </source>
</evidence>
<evidence type="ECO:0000256" key="2">
    <source>
        <dbReference type="ARBA" id="ARBA00020977"/>
    </source>
</evidence>
<organism evidence="9 10">
    <name type="scientific">Coniophora puteana (strain RWD-64-598)</name>
    <name type="common">Brown rot fungus</name>
    <dbReference type="NCBI Taxonomy" id="741705"/>
    <lineage>
        <taxon>Eukaryota</taxon>
        <taxon>Fungi</taxon>
        <taxon>Dikarya</taxon>
        <taxon>Basidiomycota</taxon>
        <taxon>Agaricomycotina</taxon>
        <taxon>Agaricomycetes</taxon>
        <taxon>Agaricomycetidae</taxon>
        <taxon>Boletales</taxon>
        <taxon>Coniophorineae</taxon>
        <taxon>Coniophoraceae</taxon>
        <taxon>Coniophora</taxon>
    </lineage>
</organism>
<dbReference type="KEGG" id="cput:CONPUDRAFT_169800"/>
<gene>
    <name evidence="9" type="ORF">CONPUDRAFT_169800</name>
</gene>
<reference evidence="10" key="1">
    <citation type="journal article" date="2012" name="Science">
        <title>The Paleozoic origin of enzymatic lignin decomposition reconstructed from 31 fungal genomes.</title>
        <authorList>
            <person name="Floudas D."/>
            <person name="Binder M."/>
            <person name="Riley R."/>
            <person name="Barry K."/>
            <person name="Blanchette R.A."/>
            <person name="Henrissat B."/>
            <person name="Martinez A.T."/>
            <person name="Otillar R."/>
            <person name="Spatafora J.W."/>
            <person name="Yadav J.S."/>
            <person name="Aerts A."/>
            <person name="Benoit I."/>
            <person name="Boyd A."/>
            <person name="Carlson A."/>
            <person name="Copeland A."/>
            <person name="Coutinho P.M."/>
            <person name="de Vries R.P."/>
            <person name="Ferreira P."/>
            <person name="Findley K."/>
            <person name="Foster B."/>
            <person name="Gaskell J."/>
            <person name="Glotzer D."/>
            <person name="Gorecki P."/>
            <person name="Heitman J."/>
            <person name="Hesse C."/>
            <person name="Hori C."/>
            <person name="Igarashi K."/>
            <person name="Jurgens J.A."/>
            <person name="Kallen N."/>
            <person name="Kersten P."/>
            <person name="Kohler A."/>
            <person name="Kuees U."/>
            <person name="Kumar T.K.A."/>
            <person name="Kuo A."/>
            <person name="LaButti K."/>
            <person name="Larrondo L.F."/>
            <person name="Lindquist E."/>
            <person name="Ling A."/>
            <person name="Lombard V."/>
            <person name="Lucas S."/>
            <person name="Lundell T."/>
            <person name="Martin R."/>
            <person name="McLaughlin D.J."/>
            <person name="Morgenstern I."/>
            <person name="Morin E."/>
            <person name="Murat C."/>
            <person name="Nagy L.G."/>
            <person name="Nolan M."/>
            <person name="Ohm R.A."/>
            <person name="Patyshakuliyeva A."/>
            <person name="Rokas A."/>
            <person name="Ruiz-Duenas F.J."/>
            <person name="Sabat G."/>
            <person name="Salamov A."/>
            <person name="Samejima M."/>
            <person name="Schmutz J."/>
            <person name="Slot J.C."/>
            <person name="St John F."/>
            <person name="Stenlid J."/>
            <person name="Sun H."/>
            <person name="Sun S."/>
            <person name="Syed K."/>
            <person name="Tsang A."/>
            <person name="Wiebenga A."/>
            <person name="Young D."/>
            <person name="Pisabarro A."/>
            <person name="Eastwood D.C."/>
            <person name="Martin F."/>
            <person name="Cullen D."/>
            <person name="Grigoriev I.V."/>
            <person name="Hibbett D.S."/>
        </authorList>
    </citation>
    <scope>NUCLEOTIDE SEQUENCE [LARGE SCALE GENOMIC DNA]</scope>
    <source>
        <strain evidence="10">RWD-64-598 SS2</strain>
    </source>
</reference>
<evidence type="ECO:0000256" key="5">
    <source>
        <dbReference type="ARBA" id="ARBA00023034"/>
    </source>
</evidence>
<dbReference type="AlphaFoldDB" id="A0A5M3M703"/>
<dbReference type="OMA" id="HRINDDY"/>
<comment type="subcellular location">
    <subcellularLocation>
        <location evidence="1">Golgi apparatus membrane</location>
        <topology evidence="1">Peripheral membrane protein</topology>
    </subcellularLocation>
</comment>
<name>A0A5M3M703_CONPW</name>
<comment type="caution">
    <text evidence="9">The sequence shown here is derived from an EMBL/GenBank/DDBJ whole genome shotgun (WGS) entry which is preliminary data.</text>
</comment>
<dbReference type="InterPro" id="IPR000210">
    <property type="entry name" value="BTB/POZ_dom"/>
</dbReference>
<dbReference type="Pfam" id="PF06148">
    <property type="entry name" value="COG2_N"/>
    <property type="match status" value="1"/>
</dbReference>
<evidence type="ECO:0000256" key="7">
    <source>
        <dbReference type="ARBA" id="ARBA00031344"/>
    </source>
</evidence>
<dbReference type="Gene3D" id="3.30.710.10">
    <property type="entry name" value="Potassium Channel Kv1.1, Chain A"/>
    <property type="match status" value="1"/>
</dbReference>
<accession>A0A5M3M703</accession>
<dbReference type="SMART" id="SM00225">
    <property type="entry name" value="BTB"/>
    <property type="match status" value="1"/>
</dbReference>
<feature type="domain" description="BTB" evidence="8">
    <location>
        <begin position="22"/>
        <end position="100"/>
    </location>
</feature>
<dbReference type="PROSITE" id="PS50097">
    <property type="entry name" value="BTB"/>
    <property type="match status" value="1"/>
</dbReference>
<evidence type="ECO:0000256" key="6">
    <source>
        <dbReference type="ARBA" id="ARBA00023136"/>
    </source>
</evidence>
<dbReference type="Pfam" id="PF00651">
    <property type="entry name" value="BTB"/>
    <property type="match status" value="1"/>
</dbReference>
<dbReference type="GO" id="GO:0000139">
    <property type="term" value="C:Golgi membrane"/>
    <property type="evidence" value="ECO:0007669"/>
    <property type="project" value="UniProtKB-SubCell"/>
</dbReference>
<dbReference type="SUPFAM" id="SSF54695">
    <property type="entry name" value="POZ domain"/>
    <property type="match status" value="1"/>
</dbReference>
<evidence type="ECO:0000256" key="4">
    <source>
        <dbReference type="ARBA" id="ARBA00022927"/>
    </source>
</evidence>
<protein>
    <recommendedName>
        <fullName evidence="2">Conserved oligomeric Golgi complex subunit 2</fullName>
    </recommendedName>
    <alternativeName>
        <fullName evidence="7">Component of oligomeric Golgi complex 2</fullName>
    </alternativeName>
</protein>
<dbReference type="GeneID" id="19206332"/>
<dbReference type="GO" id="GO:0015031">
    <property type="term" value="P:protein transport"/>
    <property type="evidence" value="ECO:0007669"/>
    <property type="project" value="UniProtKB-KW"/>
</dbReference>
<dbReference type="EMBL" id="JH711590">
    <property type="protein sequence ID" value="EIW74887.1"/>
    <property type="molecule type" value="Genomic_DNA"/>
</dbReference>
<proteinExistence type="predicted"/>
<keyword evidence="5" id="KW-0333">Golgi apparatus</keyword>